<reference evidence="1 2" key="1">
    <citation type="journal article" date="2022" name="bioRxiv">
        <title>The genome of the oomycete Peronosclerospora sorghi, a cosmopolitan pathogen of maize and sorghum, is inflated with dispersed pseudogenes.</title>
        <authorList>
            <person name="Fletcher K."/>
            <person name="Martin F."/>
            <person name="Isakeit T."/>
            <person name="Cavanaugh K."/>
            <person name="Magill C."/>
            <person name="Michelmore R."/>
        </authorList>
    </citation>
    <scope>NUCLEOTIDE SEQUENCE [LARGE SCALE GENOMIC DNA]</scope>
    <source>
        <strain evidence="1">P6</strain>
    </source>
</reference>
<sequence length="181" mass="21101">MVRTFNGINSLVLLIASTLWSLFTMEAHIPIGFWHRLLHEIALLLLWSCLVGYLEHNQHIYSIVMTLKWGMPRVLNFCWVYLPSLLDILFSAQFILETKWRSLCVDDDFVFANERRHFHGNILCDGSSPLHCVGKSILYSFISLFMYVVLNIFIAIVEEAFFASQSTRRRLTDYLSHPRVS</sequence>
<evidence type="ECO:0000313" key="1">
    <source>
        <dbReference type="EMBL" id="KAI9916413.1"/>
    </source>
</evidence>
<keyword evidence="2" id="KW-1185">Reference proteome</keyword>
<proteinExistence type="predicted"/>
<organism evidence="1 2">
    <name type="scientific">Peronosclerospora sorghi</name>
    <dbReference type="NCBI Taxonomy" id="230839"/>
    <lineage>
        <taxon>Eukaryota</taxon>
        <taxon>Sar</taxon>
        <taxon>Stramenopiles</taxon>
        <taxon>Oomycota</taxon>
        <taxon>Peronosporomycetes</taxon>
        <taxon>Peronosporales</taxon>
        <taxon>Peronosporaceae</taxon>
        <taxon>Peronosclerospora</taxon>
    </lineage>
</organism>
<evidence type="ECO:0000313" key="2">
    <source>
        <dbReference type="Proteomes" id="UP001163321"/>
    </source>
</evidence>
<dbReference type="Proteomes" id="UP001163321">
    <property type="component" value="Chromosome 2"/>
</dbReference>
<comment type="caution">
    <text evidence="1">The sequence shown here is derived from an EMBL/GenBank/DDBJ whole genome shotgun (WGS) entry which is preliminary data.</text>
</comment>
<dbReference type="EMBL" id="CM047581">
    <property type="protein sequence ID" value="KAI9916413.1"/>
    <property type="molecule type" value="Genomic_DNA"/>
</dbReference>
<protein>
    <submittedName>
        <fullName evidence="1">Uncharacterized protein</fullName>
    </submittedName>
</protein>
<gene>
    <name evidence="1" type="ORF">PsorP6_017871</name>
</gene>
<accession>A0ACC0WEP3</accession>
<name>A0ACC0WEP3_9STRA</name>